<dbReference type="InterPro" id="IPR045387">
    <property type="entry name" value="DUF6524"/>
</dbReference>
<feature type="transmembrane region" description="Helical" evidence="1">
    <location>
        <begin position="62"/>
        <end position="82"/>
    </location>
</feature>
<feature type="transmembrane region" description="Helical" evidence="1">
    <location>
        <begin position="33"/>
        <end position="55"/>
    </location>
</feature>
<proteinExistence type="predicted"/>
<evidence type="ECO:0000256" key="1">
    <source>
        <dbReference type="SAM" id="Phobius"/>
    </source>
</evidence>
<keyword evidence="3" id="KW-1185">Reference proteome</keyword>
<gene>
    <name evidence="2" type="ORF">AABB29_10640</name>
</gene>
<keyword evidence="1" id="KW-0472">Membrane</keyword>
<dbReference type="Pfam" id="PF20134">
    <property type="entry name" value="DUF6524"/>
    <property type="match status" value="1"/>
</dbReference>
<reference evidence="3" key="1">
    <citation type="submission" date="2024-04" db="EMBL/GenBank/DDBJ databases">
        <title>Phylogenomic analyses of a clade within the roseobacter group suggest taxonomic reassignments of species of the genera Aestuariivita, Citreicella, Loktanella, Nautella, Pelagibaca, Ruegeria, Thalassobius, Thiobacimonas and Tropicibacter, and the proposal o.</title>
        <authorList>
            <person name="Jeon C.O."/>
        </authorList>
    </citation>
    <scope>NUCLEOTIDE SEQUENCE [LARGE SCALE GENOMIC DNA]</scope>
    <source>
        <strain evidence="3">BS5-3</strain>
    </source>
</reference>
<feature type="transmembrane region" description="Helical" evidence="1">
    <location>
        <begin position="94"/>
        <end position="116"/>
    </location>
</feature>
<name>A0ABZ2V4F0_9RHOB</name>
<accession>A0ABZ2V4F0</accession>
<protein>
    <submittedName>
        <fullName evidence="2">DUF6524 family protein</fullName>
    </submittedName>
</protein>
<sequence length="131" mass="14756">MGFLIRWVFAFILLAATYNPTQWNFVRWSMANYETSLSVTVLFALVLLVGYIIYLRATLRSIGIFGMVLVLAVVGTLIWVLFDQGMISLDNPTINTWIAIFALSMVLAIGLSWSIVRRKLSGQADMDDVDE</sequence>
<dbReference type="EMBL" id="CP150951">
    <property type="protein sequence ID" value="WZC47396.1"/>
    <property type="molecule type" value="Genomic_DNA"/>
</dbReference>
<evidence type="ECO:0000313" key="3">
    <source>
        <dbReference type="Proteomes" id="UP001440612"/>
    </source>
</evidence>
<organism evidence="2 3">
    <name type="scientific">Yoonia phaeophyticola</name>
    <dbReference type="NCBI Taxonomy" id="3137369"/>
    <lineage>
        <taxon>Bacteria</taxon>
        <taxon>Pseudomonadati</taxon>
        <taxon>Pseudomonadota</taxon>
        <taxon>Alphaproteobacteria</taxon>
        <taxon>Rhodobacterales</taxon>
        <taxon>Paracoccaceae</taxon>
        <taxon>Yoonia</taxon>
    </lineage>
</organism>
<keyword evidence="1" id="KW-1133">Transmembrane helix</keyword>
<keyword evidence="1" id="KW-0812">Transmembrane</keyword>
<dbReference type="RefSeq" id="WP_341365516.1">
    <property type="nucleotide sequence ID" value="NZ_CP150951.2"/>
</dbReference>
<dbReference type="Proteomes" id="UP001440612">
    <property type="component" value="Chromosome"/>
</dbReference>
<evidence type="ECO:0000313" key="2">
    <source>
        <dbReference type="EMBL" id="WZC47396.1"/>
    </source>
</evidence>